<dbReference type="AlphaFoldDB" id="A0A087TA61"/>
<evidence type="ECO:0000313" key="2">
    <source>
        <dbReference type="Proteomes" id="UP000054359"/>
    </source>
</evidence>
<protein>
    <recommendedName>
        <fullName evidence="3">Replication protein A 70 kDa DNA-binding subunit</fullName>
    </recommendedName>
</protein>
<dbReference type="Proteomes" id="UP000054359">
    <property type="component" value="Unassembled WGS sequence"/>
</dbReference>
<gene>
    <name evidence="1" type="ORF">X975_01446</name>
</gene>
<feature type="non-terminal residue" evidence="1">
    <location>
        <position position="119"/>
    </location>
</feature>
<evidence type="ECO:0008006" key="3">
    <source>
        <dbReference type="Google" id="ProtNLM"/>
    </source>
</evidence>
<organism evidence="1 2">
    <name type="scientific">Stegodyphus mimosarum</name>
    <name type="common">African social velvet spider</name>
    <dbReference type="NCBI Taxonomy" id="407821"/>
    <lineage>
        <taxon>Eukaryota</taxon>
        <taxon>Metazoa</taxon>
        <taxon>Ecdysozoa</taxon>
        <taxon>Arthropoda</taxon>
        <taxon>Chelicerata</taxon>
        <taxon>Arachnida</taxon>
        <taxon>Araneae</taxon>
        <taxon>Araneomorphae</taxon>
        <taxon>Entelegynae</taxon>
        <taxon>Eresoidea</taxon>
        <taxon>Eresidae</taxon>
        <taxon>Stegodyphus</taxon>
    </lineage>
</organism>
<evidence type="ECO:0000313" key="1">
    <source>
        <dbReference type="EMBL" id="KFM62000.1"/>
    </source>
</evidence>
<proteinExistence type="predicted"/>
<dbReference type="EMBL" id="KK114248">
    <property type="protein sequence ID" value="KFM62000.1"/>
    <property type="molecule type" value="Genomic_DNA"/>
</dbReference>
<name>A0A087TA61_STEMI</name>
<accession>A0A087TA61</accession>
<keyword evidence="2" id="KW-1185">Reference proteome</keyword>
<sequence length="119" mass="12931">MSIADSSGTCMCAVFGKIIKSLYYRAVPGTILLISDYNITKPQSRNLPRLRGSAGNLSILDVEIVIGDYTKVQVMPPDNDSFSMQIVNLPAIEFSFGNRASLQYAADESTIDIVGLVTH</sequence>
<reference evidence="1 2" key="1">
    <citation type="submission" date="2013-11" db="EMBL/GenBank/DDBJ databases">
        <title>Genome sequencing of Stegodyphus mimosarum.</title>
        <authorList>
            <person name="Bechsgaard J."/>
        </authorList>
    </citation>
    <scope>NUCLEOTIDE SEQUENCE [LARGE SCALE GENOMIC DNA]</scope>
</reference>